<sequence>MLSATHVTLAPVSPQPAPPSAATSERWQMGGGSRSRAALPELASWPPTTNACGMGHLCAPRPPPPTALAPRCSCRSNRPCRHLRASRRSAAAALPRIRQAHGRAAATTVGALGRARRCLACSGATCVPAAGLPLPRHPCLPLLLASRRRRAFSSELAGA</sequence>
<reference evidence="2" key="2">
    <citation type="journal article" date="2015" name="Data Brief">
        <title>Shoot transcriptome of the giant reed, Arundo donax.</title>
        <authorList>
            <person name="Barrero R.A."/>
            <person name="Guerrero F.D."/>
            <person name="Moolhuijzen P."/>
            <person name="Goolsby J.A."/>
            <person name="Tidwell J."/>
            <person name="Bellgard S.E."/>
            <person name="Bellgard M.I."/>
        </authorList>
    </citation>
    <scope>NUCLEOTIDE SEQUENCE</scope>
    <source>
        <tissue evidence="2">Shoot tissue taken approximately 20 cm above the soil surface</tissue>
    </source>
</reference>
<organism evidence="2">
    <name type="scientific">Arundo donax</name>
    <name type="common">Giant reed</name>
    <name type="synonym">Donax arundinaceus</name>
    <dbReference type="NCBI Taxonomy" id="35708"/>
    <lineage>
        <taxon>Eukaryota</taxon>
        <taxon>Viridiplantae</taxon>
        <taxon>Streptophyta</taxon>
        <taxon>Embryophyta</taxon>
        <taxon>Tracheophyta</taxon>
        <taxon>Spermatophyta</taxon>
        <taxon>Magnoliopsida</taxon>
        <taxon>Liliopsida</taxon>
        <taxon>Poales</taxon>
        <taxon>Poaceae</taxon>
        <taxon>PACMAD clade</taxon>
        <taxon>Arundinoideae</taxon>
        <taxon>Arundineae</taxon>
        <taxon>Arundo</taxon>
    </lineage>
</organism>
<accession>A0A0A9FLH1</accession>
<evidence type="ECO:0000256" key="1">
    <source>
        <dbReference type="SAM" id="MobiDB-lite"/>
    </source>
</evidence>
<protein>
    <submittedName>
        <fullName evidence="2">Uncharacterized protein</fullName>
    </submittedName>
</protein>
<evidence type="ECO:0000313" key="2">
    <source>
        <dbReference type="EMBL" id="JAE13172.1"/>
    </source>
</evidence>
<dbReference type="AlphaFoldDB" id="A0A0A9FLH1"/>
<feature type="region of interest" description="Disordered" evidence="1">
    <location>
        <begin position="1"/>
        <end position="35"/>
    </location>
</feature>
<reference evidence="2" key="1">
    <citation type="submission" date="2014-09" db="EMBL/GenBank/DDBJ databases">
        <authorList>
            <person name="Magalhaes I.L.F."/>
            <person name="Oliveira U."/>
            <person name="Santos F.R."/>
            <person name="Vidigal T.H.D.A."/>
            <person name="Brescovit A.D."/>
            <person name="Santos A.J."/>
        </authorList>
    </citation>
    <scope>NUCLEOTIDE SEQUENCE</scope>
    <source>
        <tissue evidence="2">Shoot tissue taken approximately 20 cm above the soil surface</tissue>
    </source>
</reference>
<name>A0A0A9FLH1_ARUDO</name>
<proteinExistence type="predicted"/>
<dbReference type="EMBL" id="GBRH01184724">
    <property type="protein sequence ID" value="JAE13172.1"/>
    <property type="molecule type" value="Transcribed_RNA"/>
</dbReference>